<gene>
    <name evidence="4" type="primary">recX_2</name>
    <name evidence="4" type="ORF">SDC9_06154</name>
</gene>
<feature type="domain" description="RecX first three-helical" evidence="3">
    <location>
        <begin position="10"/>
        <end position="48"/>
    </location>
</feature>
<dbReference type="InterPro" id="IPR003783">
    <property type="entry name" value="Regulatory_RecX"/>
</dbReference>
<dbReference type="AlphaFoldDB" id="A0A644T103"/>
<evidence type="ECO:0000256" key="2">
    <source>
        <dbReference type="ARBA" id="ARBA00022490"/>
    </source>
</evidence>
<dbReference type="Pfam" id="PF21982">
    <property type="entry name" value="RecX_HTH1"/>
    <property type="match status" value="1"/>
</dbReference>
<keyword evidence="2" id="KW-0963">Cytoplasm</keyword>
<comment type="caution">
    <text evidence="4">The sequence shown here is derived from an EMBL/GenBank/DDBJ whole genome shotgun (WGS) entry which is preliminary data.</text>
</comment>
<proteinExistence type="inferred from homology"/>
<reference evidence="4" key="1">
    <citation type="submission" date="2019-08" db="EMBL/GenBank/DDBJ databases">
        <authorList>
            <person name="Kucharzyk K."/>
            <person name="Murdoch R.W."/>
            <person name="Higgins S."/>
            <person name="Loffler F."/>
        </authorList>
    </citation>
    <scope>NUCLEOTIDE SEQUENCE</scope>
</reference>
<comment type="subcellular location">
    <subcellularLocation>
        <location evidence="1">Cytoplasm</location>
    </subcellularLocation>
</comment>
<evidence type="ECO:0000259" key="3">
    <source>
        <dbReference type="Pfam" id="PF21982"/>
    </source>
</evidence>
<protein>
    <submittedName>
        <fullName evidence="4">Regulatory protein RecX</fullName>
    </submittedName>
</protein>
<evidence type="ECO:0000256" key="1">
    <source>
        <dbReference type="ARBA" id="ARBA00004496"/>
    </source>
</evidence>
<accession>A0A644T103</accession>
<dbReference type="PANTHER" id="PTHR33602">
    <property type="entry name" value="REGULATORY PROTEIN RECX FAMILY PROTEIN"/>
    <property type="match status" value="1"/>
</dbReference>
<dbReference type="HAMAP" id="MF_01114">
    <property type="entry name" value="RecX"/>
    <property type="match status" value="1"/>
</dbReference>
<dbReference type="PANTHER" id="PTHR33602:SF1">
    <property type="entry name" value="REGULATORY PROTEIN RECX FAMILY PROTEIN"/>
    <property type="match status" value="1"/>
</dbReference>
<dbReference type="InterPro" id="IPR053926">
    <property type="entry name" value="RecX_HTH_1st"/>
</dbReference>
<sequence length="154" mass="17880">MRQPNKYTAQQAAVRMLNIRAYSENEIRQKLSLRGFESTAVEDAINYLHDHSYLNDRAICYSLFESYCKSNKYSFKFIVMKLKQRGISETIIRETTKGYDFSFEAEAACNITKKHFKQIEATDKIRINRYLAAKGFTISTITKIINNLERNAPG</sequence>
<evidence type="ECO:0000313" key="4">
    <source>
        <dbReference type="EMBL" id="MPL60593.1"/>
    </source>
</evidence>
<organism evidence="4">
    <name type="scientific">bioreactor metagenome</name>
    <dbReference type="NCBI Taxonomy" id="1076179"/>
    <lineage>
        <taxon>unclassified sequences</taxon>
        <taxon>metagenomes</taxon>
        <taxon>ecological metagenomes</taxon>
    </lineage>
</organism>
<dbReference type="GO" id="GO:0006282">
    <property type="term" value="P:regulation of DNA repair"/>
    <property type="evidence" value="ECO:0007669"/>
    <property type="project" value="InterPro"/>
</dbReference>
<dbReference type="InterPro" id="IPR036388">
    <property type="entry name" value="WH-like_DNA-bd_sf"/>
</dbReference>
<dbReference type="GO" id="GO:0005737">
    <property type="term" value="C:cytoplasm"/>
    <property type="evidence" value="ECO:0007669"/>
    <property type="project" value="UniProtKB-SubCell"/>
</dbReference>
<dbReference type="EMBL" id="VSSQ01000012">
    <property type="protein sequence ID" value="MPL60593.1"/>
    <property type="molecule type" value="Genomic_DNA"/>
</dbReference>
<dbReference type="Gene3D" id="1.10.10.10">
    <property type="entry name" value="Winged helix-like DNA-binding domain superfamily/Winged helix DNA-binding domain"/>
    <property type="match status" value="1"/>
</dbReference>
<name>A0A644T103_9ZZZZ</name>